<feature type="region of interest" description="Disordered" evidence="1">
    <location>
        <begin position="1"/>
        <end position="22"/>
    </location>
</feature>
<sequence length="272" mass="29620">MTVDESSGRPGRRRSDHSQTLPGRFIALEGPDGIGKTTLAGALGALTYDEAVAALVARPAPEPGRPLVFVSRRQISGTSGYAAKLMEHLSTVLWHSGDSTDLPDSFWVSVQAAWFTAHATNVLEPLLRAGHDVVVDGWLYKFWSKLLLQGYQRHDLETIFAEVRKPDVVVLLSSDAGMLYDRQGRGFRASELGMHAGYTELNRASFVTYQEQGMQLLEQLAREYRWPVLAIGAGEPVDETRDRVSALVTAALATVGETTGQDGSAYSKEATA</sequence>
<dbReference type="Gene3D" id="3.40.50.300">
    <property type="entry name" value="P-loop containing nucleotide triphosphate hydrolases"/>
    <property type="match status" value="1"/>
</dbReference>
<evidence type="ECO:0000313" key="3">
    <source>
        <dbReference type="Proteomes" id="UP000198551"/>
    </source>
</evidence>
<name>A0A1C5A8P7_9ACTN</name>
<reference evidence="3" key="1">
    <citation type="submission" date="2016-06" db="EMBL/GenBank/DDBJ databases">
        <authorList>
            <person name="Varghese N."/>
        </authorList>
    </citation>
    <scope>NUCLEOTIDE SEQUENCE [LARGE SCALE GENOMIC DNA]</scope>
    <source>
        <strain evidence="3">DSM 45555</strain>
    </source>
</reference>
<dbReference type="GO" id="GO:0016301">
    <property type="term" value="F:kinase activity"/>
    <property type="evidence" value="ECO:0007669"/>
    <property type="project" value="UniProtKB-KW"/>
</dbReference>
<protein>
    <submittedName>
        <fullName evidence="2">Thymidylate kinase</fullName>
    </submittedName>
</protein>
<dbReference type="InterPro" id="IPR027417">
    <property type="entry name" value="P-loop_NTPase"/>
</dbReference>
<accession>A0A1C5A8P7</accession>
<organism evidence="2 3">
    <name type="scientific">Micromonospora marina</name>
    <dbReference type="NCBI Taxonomy" id="307120"/>
    <lineage>
        <taxon>Bacteria</taxon>
        <taxon>Bacillati</taxon>
        <taxon>Actinomycetota</taxon>
        <taxon>Actinomycetes</taxon>
        <taxon>Micromonosporales</taxon>
        <taxon>Micromonosporaceae</taxon>
        <taxon>Micromonospora</taxon>
    </lineage>
</organism>
<evidence type="ECO:0000313" key="2">
    <source>
        <dbReference type="EMBL" id="SCF41598.1"/>
    </source>
</evidence>
<proteinExistence type="predicted"/>
<dbReference type="SUPFAM" id="SSF52540">
    <property type="entry name" value="P-loop containing nucleoside triphosphate hydrolases"/>
    <property type="match status" value="1"/>
</dbReference>
<keyword evidence="3" id="KW-1185">Reference proteome</keyword>
<dbReference type="EMBL" id="FMCV01000025">
    <property type="protein sequence ID" value="SCF41598.1"/>
    <property type="molecule type" value="Genomic_DNA"/>
</dbReference>
<gene>
    <name evidence="2" type="ORF">GA0070215_12578</name>
</gene>
<dbReference type="RefSeq" id="WP_091050104.1">
    <property type="nucleotide sequence ID" value="NZ_FMCV01000025.1"/>
</dbReference>
<keyword evidence="2" id="KW-0418">Kinase</keyword>
<evidence type="ECO:0000256" key="1">
    <source>
        <dbReference type="SAM" id="MobiDB-lite"/>
    </source>
</evidence>
<dbReference type="Proteomes" id="UP000198551">
    <property type="component" value="Unassembled WGS sequence"/>
</dbReference>
<keyword evidence="2" id="KW-0808">Transferase</keyword>
<dbReference type="AlphaFoldDB" id="A0A1C5A8P7"/>